<dbReference type="PATRIC" id="fig|1217721.7.peg.2974"/>
<feature type="region of interest" description="Disordered" evidence="1">
    <location>
        <begin position="1"/>
        <end position="69"/>
    </location>
</feature>
<sequence length="202" mass="22111">MAESLRDQLLKSGIVKQVREEKRPSAPQGGKPFPQRHGGSPSKGGKPGQHKPQGQSFAGKGSGKSQDEIDLAKAYAIRAQTEANERKRAEQAAAEEARVRRERKLKIQQLLEGKTLNKPDVDHVRHFEYGGKIRRVHVDADQLKAINAGELGVVQQQGRYLVVTRELAEQVSAIDPNQIALLVTPGSEGSVGEDGVPDDLMW</sequence>
<evidence type="ECO:0000313" key="3">
    <source>
        <dbReference type="Proteomes" id="UP000027987"/>
    </source>
</evidence>
<dbReference type="Proteomes" id="UP000027987">
    <property type="component" value="Chromosome"/>
</dbReference>
<reference evidence="2 3" key="1">
    <citation type="submission" date="2014-07" db="EMBL/GenBank/DDBJ databases">
        <title>Complete Genome Sequence of Dyella japonica Strain A8 Isolated from Malaysian Tropical Soil.</title>
        <authorList>
            <person name="Hui R.K.H."/>
            <person name="Chen J.-W."/>
            <person name="Chan K.-G."/>
            <person name="Leung F.C.C."/>
        </authorList>
    </citation>
    <scope>NUCLEOTIDE SEQUENCE [LARGE SCALE GENOMIC DNA]</scope>
    <source>
        <strain evidence="2 3">A8</strain>
    </source>
</reference>
<dbReference type="InterPro" id="IPR018636">
    <property type="entry name" value="DUF2058"/>
</dbReference>
<accession>A0A075K2W5</accession>
<dbReference type="Pfam" id="PF09831">
    <property type="entry name" value="DUF2058"/>
    <property type="match status" value="1"/>
</dbReference>
<dbReference type="AlphaFoldDB" id="A0A075K2W5"/>
<organism evidence="2 3">
    <name type="scientific">Dyella japonica A8</name>
    <dbReference type="NCBI Taxonomy" id="1217721"/>
    <lineage>
        <taxon>Bacteria</taxon>
        <taxon>Pseudomonadati</taxon>
        <taxon>Pseudomonadota</taxon>
        <taxon>Gammaproteobacteria</taxon>
        <taxon>Lysobacterales</taxon>
        <taxon>Rhodanobacteraceae</taxon>
        <taxon>Dyella</taxon>
    </lineage>
</organism>
<dbReference type="RefSeq" id="WP_019465924.1">
    <property type="nucleotide sequence ID" value="NZ_ALOY01000166.1"/>
</dbReference>
<dbReference type="EMBL" id="CP008884">
    <property type="protein sequence ID" value="AIF48360.1"/>
    <property type="molecule type" value="Genomic_DNA"/>
</dbReference>
<dbReference type="KEGG" id="dja:HY57_14445"/>
<name>A0A075K2W5_9GAMM</name>
<keyword evidence="3" id="KW-1185">Reference proteome</keyword>
<gene>
    <name evidence="2" type="ORF">HY57_14445</name>
</gene>
<dbReference type="HOGENOM" id="CLU_098678_1_0_6"/>
<proteinExistence type="predicted"/>
<evidence type="ECO:0000313" key="2">
    <source>
        <dbReference type="EMBL" id="AIF48360.1"/>
    </source>
</evidence>
<protein>
    <submittedName>
        <fullName evidence="2">Nucleoprotein/polynucleotide-associated enzyme</fullName>
    </submittedName>
</protein>
<evidence type="ECO:0000256" key="1">
    <source>
        <dbReference type="SAM" id="MobiDB-lite"/>
    </source>
</evidence>
<dbReference type="STRING" id="1217721.HY57_14445"/>
<dbReference type="OrthoDB" id="5294470at2"/>